<feature type="region of interest" description="Disordered" evidence="7">
    <location>
        <begin position="769"/>
        <end position="791"/>
    </location>
</feature>
<comment type="caution">
    <text evidence="9">The sequence shown here is derived from an EMBL/GenBank/DDBJ whole genome shotgun (WGS) entry which is preliminary data.</text>
</comment>
<dbReference type="Pfam" id="PF17917">
    <property type="entry name" value="RT_RNaseH"/>
    <property type="match status" value="1"/>
</dbReference>
<dbReference type="InterPro" id="IPR043128">
    <property type="entry name" value="Rev_trsase/Diguanyl_cyclase"/>
</dbReference>
<evidence type="ECO:0000256" key="7">
    <source>
        <dbReference type="SAM" id="MobiDB-lite"/>
    </source>
</evidence>
<evidence type="ECO:0000256" key="2">
    <source>
        <dbReference type="ARBA" id="ARBA00022695"/>
    </source>
</evidence>
<sequence length="832" mass="95410">MLTLLRKGSTSVWRPGPRPDGIAVRWTKWVSRLKNNLFVAYDITNEARKKALLLTYAGPDLKDIVEALPDSELQAIGDECPFDKLVSALNQHFNPKVNKEIQRYQFRRMSQTTEIIDDFYTALRHLAPSCEFTNPEEEIKSQIIAGCRSSKVREKGLNNPNITLTNLLQFARTYELTQKHAQQVEKEFTTVNKLGLAKQRPKHHQNHEKPLTHKNCRNCGRKWPHEGGQKNCPAYNKSCNSCGKANHFASVCKSKTTQPRQVKTKPKQKLNFRKHVHTIQDESASEDDYVFMSAISRKVVKTTEIPIIGWNTCQALGLLKAVNKLQKEDITDEFSDVFSGLGKLQDHKVKLHIDEAIQPVAQKYRRIPFHIRKQLDKHLDKEEEMGVIEKATGLTPWVSPLVIVPKPKNPDEIRVCVDIRAPNAAIRRERHSTPTLNELSTTLADAKYFSKLDLNQGYHQLELNEESRYITTFATHRGLYRYKRLNFGINSAAEIFQEVIRQTLNGLSGVINVSDDILVYGKSKEVHSQNLRKVLERLRSKNLTLNKKKCEFMKPSIEFLGHIFSAEGFKPCPGKLQEICEMPTPTCTSEVRSLLGMMNFCGTHFIPDYATLTYELRGLTQKNTAFKWTEKHDEALGILKSKLKNHITLCYFNPNKDTQVYVDASPIGISAILTQTDEEKPQIVQIASRSLTETEQRYSQTEREALAVTWACEHFHIYLFGAPRFTVYTDHKPIVSLFGSPKIQLPARIERWVMRTQAYNMAINYKPDKENPADYMSRHPTKSTKPSSREQKITEEYVNHLAYKSIPKAMTLENIRVRNTQRQNTTGSNHSH</sequence>
<gene>
    <name evidence="9" type="ORF">PoB_000113300</name>
</gene>
<dbReference type="GO" id="GO:0004519">
    <property type="term" value="F:endonuclease activity"/>
    <property type="evidence" value="ECO:0007669"/>
    <property type="project" value="UniProtKB-KW"/>
</dbReference>
<dbReference type="FunFam" id="3.10.20.370:FF:000001">
    <property type="entry name" value="Retrovirus-related Pol polyprotein from transposon 17.6-like protein"/>
    <property type="match status" value="1"/>
</dbReference>
<dbReference type="GO" id="GO:0016787">
    <property type="term" value="F:hydrolase activity"/>
    <property type="evidence" value="ECO:0007669"/>
    <property type="project" value="UniProtKB-KW"/>
</dbReference>
<dbReference type="Gene3D" id="3.30.70.270">
    <property type="match status" value="2"/>
</dbReference>
<evidence type="ECO:0000259" key="8">
    <source>
        <dbReference type="PROSITE" id="PS50878"/>
    </source>
</evidence>
<dbReference type="Gene3D" id="3.10.10.10">
    <property type="entry name" value="HIV Type 1 Reverse Transcriptase, subunit A, domain 1"/>
    <property type="match status" value="1"/>
</dbReference>
<keyword evidence="6" id="KW-0695">RNA-directed DNA polymerase</keyword>
<keyword evidence="1" id="KW-0808">Transferase</keyword>
<evidence type="ECO:0000256" key="6">
    <source>
        <dbReference type="ARBA" id="ARBA00022918"/>
    </source>
</evidence>
<evidence type="ECO:0000256" key="5">
    <source>
        <dbReference type="ARBA" id="ARBA00022801"/>
    </source>
</evidence>
<keyword evidence="5" id="KW-0378">Hydrolase</keyword>
<evidence type="ECO:0000313" key="10">
    <source>
        <dbReference type="Proteomes" id="UP000735302"/>
    </source>
</evidence>
<dbReference type="FunFam" id="3.30.70.270:FF:000020">
    <property type="entry name" value="Transposon Tf2-6 polyprotein-like Protein"/>
    <property type="match status" value="1"/>
</dbReference>
<dbReference type="EMBL" id="BLXT01000154">
    <property type="protein sequence ID" value="GFN74627.1"/>
    <property type="molecule type" value="Genomic_DNA"/>
</dbReference>
<evidence type="ECO:0000256" key="4">
    <source>
        <dbReference type="ARBA" id="ARBA00022759"/>
    </source>
</evidence>
<dbReference type="Proteomes" id="UP000735302">
    <property type="component" value="Unassembled WGS sequence"/>
</dbReference>
<dbReference type="SUPFAM" id="SSF56672">
    <property type="entry name" value="DNA/RNA polymerases"/>
    <property type="match status" value="1"/>
</dbReference>
<keyword evidence="10" id="KW-1185">Reference proteome</keyword>
<dbReference type="PANTHER" id="PTHR37984">
    <property type="entry name" value="PROTEIN CBG26694"/>
    <property type="match status" value="1"/>
</dbReference>
<dbReference type="InterPro" id="IPR050951">
    <property type="entry name" value="Retrovirus_Pol_polyprotein"/>
</dbReference>
<evidence type="ECO:0000256" key="1">
    <source>
        <dbReference type="ARBA" id="ARBA00022679"/>
    </source>
</evidence>
<organism evidence="9 10">
    <name type="scientific">Plakobranchus ocellatus</name>
    <dbReference type="NCBI Taxonomy" id="259542"/>
    <lineage>
        <taxon>Eukaryota</taxon>
        <taxon>Metazoa</taxon>
        <taxon>Spiralia</taxon>
        <taxon>Lophotrochozoa</taxon>
        <taxon>Mollusca</taxon>
        <taxon>Gastropoda</taxon>
        <taxon>Heterobranchia</taxon>
        <taxon>Euthyneura</taxon>
        <taxon>Panpulmonata</taxon>
        <taxon>Sacoglossa</taxon>
        <taxon>Placobranchoidea</taxon>
        <taxon>Plakobranchidae</taxon>
        <taxon>Plakobranchus</taxon>
    </lineage>
</organism>
<dbReference type="InterPro" id="IPR000477">
    <property type="entry name" value="RT_dom"/>
</dbReference>
<dbReference type="AlphaFoldDB" id="A0AAV3XW85"/>
<accession>A0AAV3XW85</accession>
<dbReference type="GO" id="GO:0003964">
    <property type="term" value="F:RNA-directed DNA polymerase activity"/>
    <property type="evidence" value="ECO:0007669"/>
    <property type="project" value="UniProtKB-KW"/>
</dbReference>
<dbReference type="Pfam" id="PF00078">
    <property type="entry name" value="RVT_1"/>
    <property type="match status" value="1"/>
</dbReference>
<evidence type="ECO:0000256" key="3">
    <source>
        <dbReference type="ARBA" id="ARBA00022722"/>
    </source>
</evidence>
<keyword evidence="3" id="KW-0540">Nuclease</keyword>
<dbReference type="InterPro" id="IPR041373">
    <property type="entry name" value="RT_RNaseH"/>
</dbReference>
<name>A0AAV3XW85_9GAST</name>
<dbReference type="CDD" id="cd01647">
    <property type="entry name" value="RT_LTR"/>
    <property type="match status" value="1"/>
</dbReference>
<dbReference type="InterPro" id="IPR043502">
    <property type="entry name" value="DNA/RNA_pol_sf"/>
</dbReference>
<keyword evidence="2" id="KW-0548">Nucleotidyltransferase</keyword>
<feature type="domain" description="Reverse transcriptase" evidence="8">
    <location>
        <begin position="385"/>
        <end position="564"/>
    </location>
</feature>
<dbReference type="PANTHER" id="PTHR37984:SF11">
    <property type="entry name" value="INTEGRASE CATALYTIC DOMAIN-CONTAINING PROTEIN"/>
    <property type="match status" value="1"/>
</dbReference>
<dbReference type="CDD" id="cd09274">
    <property type="entry name" value="RNase_HI_RT_Ty3"/>
    <property type="match status" value="1"/>
</dbReference>
<proteinExistence type="predicted"/>
<protein>
    <submittedName>
        <fullName evidence="9">Zinc knuckle domain containing protein</fullName>
    </submittedName>
</protein>
<evidence type="ECO:0000313" key="9">
    <source>
        <dbReference type="EMBL" id="GFN74627.1"/>
    </source>
</evidence>
<keyword evidence="4" id="KW-0255">Endonuclease</keyword>
<dbReference type="PROSITE" id="PS50878">
    <property type="entry name" value="RT_POL"/>
    <property type="match status" value="1"/>
</dbReference>
<reference evidence="9 10" key="1">
    <citation type="journal article" date="2021" name="Elife">
        <title>Chloroplast acquisition without the gene transfer in kleptoplastic sea slugs, Plakobranchus ocellatus.</title>
        <authorList>
            <person name="Maeda T."/>
            <person name="Takahashi S."/>
            <person name="Yoshida T."/>
            <person name="Shimamura S."/>
            <person name="Takaki Y."/>
            <person name="Nagai Y."/>
            <person name="Toyoda A."/>
            <person name="Suzuki Y."/>
            <person name="Arimoto A."/>
            <person name="Ishii H."/>
            <person name="Satoh N."/>
            <person name="Nishiyama T."/>
            <person name="Hasebe M."/>
            <person name="Maruyama T."/>
            <person name="Minagawa J."/>
            <person name="Obokata J."/>
            <person name="Shigenobu S."/>
        </authorList>
    </citation>
    <scope>NUCLEOTIDE SEQUENCE [LARGE SCALE GENOMIC DNA]</scope>
</reference>